<evidence type="ECO:0000313" key="2">
    <source>
        <dbReference type="Proteomes" id="UP001165366"/>
    </source>
</evidence>
<gene>
    <name evidence="1" type="ORF">L6773_13065</name>
</gene>
<dbReference type="InterPro" id="IPR046172">
    <property type="entry name" value="DUF6174"/>
</dbReference>
<dbReference type="Proteomes" id="UP001165366">
    <property type="component" value="Unassembled WGS sequence"/>
</dbReference>
<dbReference type="EMBL" id="JAKLWS010000016">
    <property type="protein sequence ID" value="MCG2589503.1"/>
    <property type="molecule type" value="Genomic_DNA"/>
</dbReference>
<organism evidence="1 2">
    <name type="scientific">Rhodohalobacter sulfatireducens</name>
    <dbReference type="NCBI Taxonomy" id="2911366"/>
    <lineage>
        <taxon>Bacteria</taxon>
        <taxon>Pseudomonadati</taxon>
        <taxon>Balneolota</taxon>
        <taxon>Balneolia</taxon>
        <taxon>Balneolales</taxon>
        <taxon>Balneolaceae</taxon>
        <taxon>Rhodohalobacter</taxon>
    </lineage>
</organism>
<proteinExistence type="predicted"/>
<dbReference type="Pfam" id="PF19671">
    <property type="entry name" value="DUF6174"/>
    <property type="match status" value="1"/>
</dbReference>
<name>A0ABS9KF63_9BACT</name>
<protein>
    <submittedName>
        <fullName evidence="1">DUF6174 domain-containing protein</fullName>
    </submittedName>
</protein>
<sequence>MSALFLISSCDSISDGRKGDNFRTNLNLWKEQSVENYSFEFSKFCYCGGLFNPSIIVVKTDTIHAVLDPETGEPLRDPQTDELVFPMYSESFRTINELFDIIENARQKADKLIVEYNKKTGYPEYIEIDFIKEAIDDEVTYRVDKFEPEQ</sequence>
<evidence type="ECO:0000313" key="1">
    <source>
        <dbReference type="EMBL" id="MCG2589503.1"/>
    </source>
</evidence>
<accession>A0ABS9KF63</accession>
<reference evidence="1" key="2">
    <citation type="submission" date="2024-05" db="EMBL/GenBank/DDBJ databases">
        <title>Rhodohalobacter halophilus gen. nov., sp. nov., a moderately halophilic member of the family Balneolaceae.</title>
        <authorList>
            <person name="Xia J."/>
        </authorList>
    </citation>
    <scope>NUCLEOTIDE SEQUENCE</scope>
    <source>
        <strain evidence="1">WB101</strain>
    </source>
</reference>
<dbReference type="RefSeq" id="WP_237854864.1">
    <property type="nucleotide sequence ID" value="NZ_JAKLWS010000016.1"/>
</dbReference>
<comment type="caution">
    <text evidence="1">The sequence shown here is derived from an EMBL/GenBank/DDBJ whole genome shotgun (WGS) entry which is preliminary data.</text>
</comment>
<keyword evidence="2" id="KW-1185">Reference proteome</keyword>
<reference evidence="1" key="1">
    <citation type="submission" date="2022-01" db="EMBL/GenBank/DDBJ databases">
        <authorList>
            <person name="Wang Y."/>
        </authorList>
    </citation>
    <scope>NUCLEOTIDE SEQUENCE</scope>
    <source>
        <strain evidence="1">WB101</strain>
    </source>
</reference>